<sequence length="34" mass="4151">MNVKYRKHNTGIVILFFETNKKEKTWSERRIGLL</sequence>
<evidence type="ECO:0000313" key="1">
    <source>
        <dbReference type="EMBL" id="JAH58320.1"/>
    </source>
</evidence>
<dbReference type="AlphaFoldDB" id="A0A0E9TZH2"/>
<reference evidence="1" key="1">
    <citation type="submission" date="2014-11" db="EMBL/GenBank/DDBJ databases">
        <authorList>
            <person name="Amaro Gonzalez C."/>
        </authorList>
    </citation>
    <scope>NUCLEOTIDE SEQUENCE</scope>
</reference>
<proteinExistence type="predicted"/>
<name>A0A0E9TZH2_ANGAN</name>
<organism evidence="1">
    <name type="scientific">Anguilla anguilla</name>
    <name type="common">European freshwater eel</name>
    <name type="synonym">Muraena anguilla</name>
    <dbReference type="NCBI Taxonomy" id="7936"/>
    <lineage>
        <taxon>Eukaryota</taxon>
        <taxon>Metazoa</taxon>
        <taxon>Chordata</taxon>
        <taxon>Craniata</taxon>
        <taxon>Vertebrata</taxon>
        <taxon>Euteleostomi</taxon>
        <taxon>Actinopterygii</taxon>
        <taxon>Neopterygii</taxon>
        <taxon>Teleostei</taxon>
        <taxon>Anguilliformes</taxon>
        <taxon>Anguillidae</taxon>
        <taxon>Anguilla</taxon>
    </lineage>
</organism>
<accession>A0A0E9TZH2</accession>
<reference evidence="1" key="2">
    <citation type="journal article" date="2015" name="Fish Shellfish Immunol.">
        <title>Early steps in the European eel (Anguilla anguilla)-Vibrio vulnificus interaction in the gills: Role of the RtxA13 toxin.</title>
        <authorList>
            <person name="Callol A."/>
            <person name="Pajuelo D."/>
            <person name="Ebbesson L."/>
            <person name="Teles M."/>
            <person name="MacKenzie S."/>
            <person name="Amaro C."/>
        </authorList>
    </citation>
    <scope>NUCLEOTIDE SEQUENCE</scope>
</reference>
<protein>
    <submittedName>
        <fullName evidence="1">Uncharacterized protein</fullName>
    </submittedName>
</protein>
<dbReference type="EMBL" id="GBXM01050257">
    <property type="protein sequence ID" value="JAH58320.1"/>
    <property type="molecule type" value="Transcribed_RNA"/>
</dbReference>